<dbReference type="Pfam" id="PF08284">
    <property type="entry name" value="RVP_2"/>
    <property type="match status" value="1"/>
</dbReference>
<sequence>MVDSGATALFLDQLFVDQHKISTFPLRSPIRITNIDGSPNRAGNISHFARLHLTVDDQEAWTDFLVTDLGGESVILGLPWLKKTNPDIDWEQGHLQSRIPELQEVEEDEDEEEEEQ</sequence>
<dbReference type="KEGG" id="cput:CONPUDRAFT_30682"/>
<feature type="region of interest" description="Disordered" evidence="1">
    <location>
        <begin position="94"/>
        <end position="116"/>
    </location>
</feature>
<dbReference type="Gene3D" id="2.40.70.10">
    <property type="entry name" value="Acid Proteases"/>
    <property type="match status" value="1"/>
</dbReference>
<evidence type="ECO:0000313" key="2">
    <source>
        <dbReference type="EMBL" id="EIW73744.1"/>
    </source>
</evidence>
<name>R7SF93_CONPW</name>
<dbReference type="GO" id="GO:0006508">
    <property type="term" value="P:proteolysis"/>
    <property type="evidence" value="ECO:0007669"/>
    <property type="project" value="UniProtKB-KW"/>
</dbReference>
<dbReference type="CDD" id="cd00303">
    <property type="entry name" value="retropepsin_like"/>
    <property type="match status" value="1"/>
</dbReference>
<dbReference type="EMBL" id="JH711733">
    <property type="protein sequence ID" value="EIW73744.1"/>
    <property type="molecule type" value="Genomic_DNA"/>
</dbReference>
<dbReference type="OrthoDB" id="2646539at2759"/>
<organism evidence="2 3">
    <name type="scientific">Coniophora puteana (strain RWD-64-598)</name>
    <name type="common">Brown rot fungus</name>
    <dbReference type="NCBI Taxonomy" id="741705"/>
    <lineage>
        <taxon>Eukaryota</taxon>
        <taxon>Fungi</taxon>
        <taxon>Dikarya</taxon>
        <taxon>Basidiomycota</taxon>
        <taxon>Agaricomycotina</taxon>
        <taxon>Agaricomycetes</taxon>
        <taxon>Agaricomycetidae</taxon>
        <taxon>Boletales</taxon>
        <taxon>Coniophorineae</taxon>
        <taxon>Coniophoraceae</taxon>
        <taxon>Coniophora</taxon>
    </lineage>
</organism>
<dbReference type="AlphaFoldDB" id="R7SF93"/>
<dbReference type="GO" id="GO:0008233">
    <property type="term" value="F:peptidase activity"/>
    <property type="evidence" value="ECO:0007669"/>
    <property type="project" value="UniProtKB-KW"/>
</dbReference>
<dbReference type="OMA" id="TIRMPAM"/>
<keyword evidence="2" id="KW-0378">Hydrolase</keyword>
<keyword evidence="3" id="KW-1185">Reference proteome</keyword>
<feature type="compositionally biased region" description="Acidic residues" evidence="1">
    <location>
        <begin position="103"/>
        <end position="116"/>
    </location>
</feature>
<reference evidence="3" key="1">
    <citation type="journal article" date="2012" name="Science">
        <title>The Paleozoic origin of enzymatic lignin decomposition reconstructed from 31 fungal genomes.</title>
        <authorList>
            <person name="Floudas D."/>
            <person name="Binder M."/>
            <person name="Riley R."/>
            <person name="Barry K."/>
            <person name="Blanchette R.A."/>
            <person name="Henrissat B."/>
            <person name="Martinez A.T."/>
            <person name="Otillar R."/>
            <person name="Spatafora J.W."/>
            <person name="Yadav J.S."/>
            <person name="Aerts A."/>
            <person name="Benoit I."/>
            <person name="Boyd A."/>
            <person name="Carlson A."/>
            <person name="Copeland A."/>
            <person name="Coutinho P.M."/>
            <person name="de Vries R.P."/>
            <person name="Ferreira P."/>
            <person name="Findley K."/>
            <person name="Foster B."/>
            <person name="Gaskell J."/>
            <person name="Glotzer D."/>
            <person name="Gorecki P."/>
            <person name="Heitman J."/>
            <person name="Hesse C."/>
            <person name="Hori C."/>
            <person name="Igarashi K."/>
            <person name="Jurgens J.A."/>
            <person name="Kallen N."/>
            <person name="Kersten P."/>
            <person name="Kohler A."/>
            <person name="Kuees U."/>
            <person name="Kumar T.K.A."/>
            <person name="Kuo A."/>
            <person name="LaButti K."/>
            <person name="Larrondo L.F."/>
            <person name="Lindquist E."/>
            <person name="Ling A."/>
            <person name="Lombard V."/>
            <person name="Lucas S."/>
            <person name="Lundell T."/>
            <person name="Martin R."/>
            <person name="McLaughlin D.J."/>
            <person name="Morgenstern I."/>
            <person name="Morin E."/>
            <person name="Murat C."/>
            <person name="Nagy L.G."/>
            <person name="Nolan M."/>
            <person name="Ohm R.A."/>
            <person name="Patyshakuliyeva A."/>
            <person name="Rokas A."/>
            <person name="Ruiz-Duenas F.J."/>
            <person name="Sabat G."/>
            <person name="Salamov A."/>
            <person name="Samejima M."/>
            <person name="Schmutz J."/>
            <person name="Slot J.C."/>
            <person name="St John F."/>
            <person name="Stenlid J."/>
            <person name="Sun H."/>
            <person name="Sun S."/>
            <person name="Syed K."/>
            <person name="Tsang A."/>
            <person name="Wiebenga A."/>
            <person name="Young D."/>
            <person name="Pisabarro A."/>
            <person name="Eastwood D.C."/>
            <person name="Martin F."/>
            <person name="Cullen D."/>
            <person name="Grigoriev I.V."/>
            <person name="Hibbett D.S."/>
        </authorList>
    </citation>
    <scope>NUCLEOTIDE SEQUENCE [LARGE SCALE GENOMIC DNA]</scope>
    <source>
        <strain evidence="3">RWD-64-598 SS2</strain>
    </source>
</reference>
<dbReference type="RefSeq" id="XP_007776078.1">
    <property type="nucleotide sequence ID" value="XM_007777888.1"/>
</dbReference>
<accession>R7SF93</accession>
<proteinExistence type="predicted"/>
<evidence type="ECO:0000313" key="3">
    <source>
        <dbReference type="Proteomes" id="UP000053558"/>
    </source>
</evidence>
<dbReference type="InterPro" id="IPR021109">
    <property type="entry name" value="Peptidase_aspartic_dom_sf"/>
</dbReference>
<keyword evidence="2" id="KW-0645">Protease</keyword>
<dbReference type="GeneID" id="19206688"/>
<evidence type="ECO:0000256" key="1">
    <source>
        <dbReference type="SAM" id="MobiDB-lite"/>
    </source>
</evidence>
<gene>
    <name evidence="2" type="ORF">CONPUDRAFT_30682</name>
</gene>
<dbReference type="Proteomes" id="UP000053558">
    <property type="component" value="Unassembled WGS sequence"/>
</dbReference>
<protein>
    <submittedName>
        <fullName evidence="2">Protease</fullName>
    </submittedName>
</protein>
<feature type="non-terminal residue" evidence="2">
    <location>
        <position position="116"/>
    </location>
</feature>